<protein>
    <submittedName>
        <fullName evidence="1">Uncharacterized protein</fullName>
    </submittedName>
</protein>
<evidence type="ECO:0000313" key="1">
    <source>
        <dbReference type="EMBL" id="KIA77180.1"/>
    </source>
</evidence>
<gene>
    <name evidence="1" type="ORF">DB43_GT00210</name>
</gene>
<proteinExistence type="predicted"/>
<name>A0A0C1C819_9BACT</name>
<dbReference type="PATRIC" id="fig|83552.4.peg.1685"/>
<dbReference type="RefSeq" id="WP_006342649.1">
    <property type="nucleotide sequence ID" value="NZ_BAWW01000001.1"/>
</dbReference>
<accession>A0A0C1C819</accession>
<sequence length="65" mass="7624">MQTKDTVPKKARTTVYMTEEEESLLNELFIKRLRDRKKTDKSALFCEGIKLLYDKEIALSISIKD</sequence>
<organism evidence="1 2">
    <name type="scientific">Parachlamydia acanthamoebae</name>
    <dbReference type="NCBI Taxonomy" id="83552"/>
    <lineage>
        <taxon>Bacteria</taxon>
        <taxon>Pseudomonadati</taxon>
        <taxon>Chlamydiota</taxon>
        <taxon>Chlamydiia</taxon>
        <taxon>Parachlamydiales</taxon>
        <taxon>Parachlamydiaceae</taxon>
        <taxon>Parachlamydia</taxon>
    </lineage>
</organism>
<dbReference type="EMBL" id="JSAM01000089">
    <property type="protein sequence ID" value="KIA77180.1"/>
    <property type="molecule type" value="Genomic_DNA"/>
</dbReference>
<dbReference type="Proteomes" id="UP000031307">
    <property type="component" value="Unassembled WGS sequence"/>
</dbReference>
<evidence type="ECO:0000313" key="2">
    <source>
        <dbReference type="Proteomes" id="UP000031307"/>
    </source>
</evidence>
<reference evidence="1 2" key="1">
    <citation type="journal article" date="2014" name="Mol. Biol. Evol.">
        <title>Massive expansion of Ubiquitination-related gene families within the Chlamydiae.</title>
        <authorList>
            <person name="Domman D."/>
            <person name="Collingro A."/>
            <person name="Lagkouvardos I."/>
            <person name="Gehre L."/>
            <person name="Weinmaier T."/>
            <person name="Rattei T."/>
            <person name="Subtil A."/>
            <person name="Horn M."/>
        </authorList>
    </citation>
    <scope>NUCLEOTIDE SEQUENCE [LARGE SCALE GENOMIC DNA]</scope>
    <source>
        <strain evidence="1 2">OEW1</strain>
    </source>
</reference>
<comment type="caution">
    <text evidence="1">The sequence shown here is derived from an EMBL/GenBank/DDBJ whole genome shotgun (WGS) entry which is preliminary data.</text>
</comment>
<dbReference type="AlphaFoldDB" id="A0A0C1C819"/>